<dbReference type="SUPFAM" id="SSF49265">
    <property type="entry name" value="Fibronectin type III"/>
    <property type="match status" value="2"/>
</dbReference>
<organism evidence="4 5">
    <name type="scientific">Filimonas lacunae</name>
    <dbReference type="NCBI Taxonomy" id="477680"/>
    <lineage>
        <taxon>Bacteria</taxon>
        <taxon>Pseudomonadati</taxon>
        <taxon>Bacteroidota</taxon>
        <taxon>Chitinophagia</taxon>
        <taxon>Chitinophagales</taxon>
        <taxon>Chitinophagaceae</taxon>
        <taxon>Filimonas</taxon>
    </lineage>
</organism>
<evidence type="ECO:0000256" key="2">
    <source>
        <dbReference type="SAM" id="SignalP"/>
    </source>
</evidence>
<dbReference type="PROSITE" id="PS50853">
    <property type="entry name" value="FN3"/>
    <property type="match status" value="3"/>
</dbReference>
<dbReference type="SMART" id="SM00060">
    <property type="entry name" value="FN3"/>
    <property type="match status" value="3"/>
</dbReference>
<dbReference type="CDD" id="cd00063">
    <property type="entry name" value="FN3"/>
    <property type="match status" value="3"/>
</dbReference>
<dbReference type="Gene3D" id="2.60.40.10">
    <property type="entry name" value="Immunoglobulins"/>
    <property type="match status" value="3"/>
</dbReference>
<protein>
    <submittedName>
        <fullName evidence="4">Gliding motility-associated C-terminal domain-containing protein</fullName>
    </submittedName>
</protein>
<feature type="domain" description="Fibronectin type-III" evidence="3">
    <location>
        <begin position="415"/>
        <end position="507"/>
    </location>
</feature>
<evidence type="ECO:0000259" key="3">
    <source>
        <dbReference type="PROSITE" id="PS50853"/>
    </source>
</evidence>
<dbReference type="STRING" id="477680.SAMN05421788_1011425"/>
<dbReference type="AlphaFoldDB" id="A0A173MQP3"/>
<dbReference type="SUPFAM" id="SSF49785">
    <property type="entry name" value="Galactose-binding domain-like"/>
    <property type="match status" value="2"/>
</dbReference>
<dbReference type="PANTHER" id="PTHR13817">
    <property type="entry name" value="TITIN"/>
    <property type="match status" value="1"/>
</dbReference>
<dbReference type="NCBIfam" id="TIGR04131">
    <property type="entry name" value="Bac_Flav_CTERM"/>
    <property type="match status" value="1"/>
</dbReference>
<dbReference type="InterPro" id="IPR008979">
    <property type="entry name" value="Galactose-bd-like_sf"/>
</dbReference>
<evidence type="ECO:0000313" key="4">
    <source>
        <dbReference type="EMBL" id="SIS82275.1"/>
    </source>
</evidence>
<dbReference type="KEGG" id="fln:FLA_6048"/>
<dbReference type="InterPro" id="IPR000421">
    <property type="entry name" value="FA58C"/>
</dbReference>
<name>A0A173MQP3_9BACT</name>
<evidence type="ECO:0000256" key="1">
    <source>
        <dbReference type="ARBA" id="ARBA00022737"/>
    </source>
</evidence>
<dbReference type="InterPro" id="IPR036116">
    <property type="entry name" value="FN3_sf"/>
</dbReference>
<dbReference type="InterPro" id="IPR013783">
    <property type="entry name" value="Ig-like_fold"/>
</dbReference>
<feature type="signal peptide" evidence="2">
    <location>
        <begin position="1"/>
        <end position="22"/>
    </location>
</feature>
<reference evidence="5" key="1">
    <citation type="submission" date="2017-01" db="EMBL/GenBank/DDBJ databases">
        <authorList>
            <person name="Varghese N."/>
            <person name="Submissions S."/>
        </authorList>
    </citation>
    <scope>NUCLEOTIDE SEQUENCE [LARGE SCALE GENOMIC DNA]</scope>
    <source>
        <strain evidence="5">DSM 21054</strain>
    </source>
</reference>
<dbReference type="InterPro" id="IPR050964">
    <property type="entry name" value="Striated_Muscle_Regulatory"/>
</dbReference>
<dbReference type="Proteomes" id="UP000186917">
    <property type="component" value="Unassembled WGS sequence"/>
</dbReference>
<keyword evidence="1" id="KW-0677">Repeat</keyword>
<keyword evidence="5" id="KW-1185">Reference proteome</keyword>
<keyword evidence="2" id="KW-0732">Signal</keyword>
<proteinExistence type="predicted"/>
<dbReference type="EMBL" id="FTOR01000001">
    <property type="protein sequence ID" value="SIS82275.1"/>
    <property type="molecule type" value="Genomic_DNA"/>
</dbReference>
<gene>
    <name evidence="4" type="ORF">SAMN05421788_1011425</name>
</gene>
<dbReference type="Pfam" id="PF00041">
    <property type="entry name" value="fn3"/>
    <property type="match status" value="2"/>
</dbReference>
<accession>A0A173MQP3</accession>
<dbReference type="Pfam" id="PF00754">
    <property type="entry name" value="F5_F8_type_C"/>
    <property type="match status" value="1"/>
</dbReference>
<feature type="domain" description="Fibronectin type-III" evidence="3">
    <location>
        <begin position="170"/>
        <end position="257"/>
    </location>
</feature>
<evidence type="ECO:0000313" key="5">
    <source>
        <dbReference type="Proteomes" id="UP000186917"/>
    </source>
</evidence>
<dbReference type="InterPro" id="IPR026341">
    <property type="entry name" value="T9SS_type_B"/>
</dbReference>
<dbReference type="Pfam" id="PF13585">
    <property type="entry name" value="CHU_C"/>
    <property type="match status" value="1"/>
</dbReference>
<feature type="domain" description="Fibronectin type-III" evidence="3">
    <location>
        <begin position="512"/>
        <end position="606"/>
    </location>
</feature>
<sequence>MRKSKSLYLLAALALIMGSVHAQDLTTGGVLTASADNASGADGSEGSKKVVDNDITTKFLCTYTSPLLMQLQFSAAQTVGQYTLTSGNDGPTRDPKTWKLEGSNNGSTWTVVDTRTNEAFPDRKQTRVFDIASAPAAYLYYRMNISANNGSTLFQLSEWRLLGASAASGVPSALKALALSGTTVSLSWTNNSVNNSSFELQRSADGTNYTTIATGATTTYMDTKAAINTTYQYRVRAVNKYGSTAYSTVASVTTYNSGGELLDMTDDGGVLTVDKENTNVNENSPHLIDNNTGTKYLIPQAQLSVPADYWMMYKAVKSKLLIYYTITSGNDAEERDPKDWTLEGSNDGSTWVQLDKQTGQTFSGRGVTRNFYLSSSATAYQYYKWHVTAGNSTSNVPSQIAEWELYGLDPDAPLPAAGLTVSNVLVSSVKVTWTTSSSATVTGYELQRSKDTDENFETITTTAASANNYTDAGLLGGTRYYYRLRAKAGDAVSIFTNVVDTITVWDPELPLTPQALTAAVTSDTSVLLTWEDKSDIETGYTIERSTNGTSFTLIATVDANVVSYEDTTLTMATQYWYRVRAFNAKGTSNYTDVVDVITSGSNTAPTLDAISDIETCNTSVQTITIKGITAGEEAGQTVSLGVVSDNSNVFAALSISNVVNGEATITYQVNGVADTAVVTVTATDNGGTLNEGVDTYSQSFTVIVSPIHVTITANPGTLINRYETVQLTASGAATYVWDSAHGIVGAQNADVLTVKPTVNTLYKAKGTDAQGCIDSASVVVKLDTDYNLKPVNVLTPNGDGKNDTWVIWNISSFPNNKVTVFDRAGRSVFHAVNYTNTWNGTVNGAPLAQGTYVYVIELGNGIEPVKGVLTIIRDRN</sequence>
<dbReference type="InterPro" id="IPR003961">
    <property type="entry name" value="FN3_dom"/>
</dbReference>
<dbReference type="OrthoDB" id="355609at2"/>
<dbReference type="Gene3D" id="2.60.120.260">
    <property type="entry name" value="Galactose-binding domain-like"/>
    <property type="match status" value="2"/>
</dbReference>
<dbReference type="RefSeq" id="WP_076376992.1">
    <property type="nucleotide sequence ID" value="NZ_AP017422.1"/>
</dbReference>
<dbReference type="PANTHER" id="PTHR13817:SF151">
    <property type="entry name" value="TITIN"/>
    <property type="match status" value="1"/>
</dbReference>
<feature type="chain" id="PRO_5030023293" evidence="2">
    <location>
        <begin position="23"/>
        <end position="876"/>
    </location>
</feature>